<keyword evidence="17" id="KW-0904">Protein phosphatase</keyword>
<gene>
    <name evidence="38" type="ORF">HOLleu_15192</name>
</gene>
<evidence type="ECO:0000259" key="34">
    <source>
        <dbReference type="PROSITE" id="PS50011"/>
    </source>
</evidence>
<dbReference type="InterPro" id="IPR000719">
    <property type="entry name" value="Prot_kinase_dom"/>
</dbReference>
<feature type="region of interest" description="Disordered" evidence="33">
    <location>
        <begin position="331"/>
        <end position="362"/>
    </location>
</feature>
<dbReference type="EC" id="2.7.11.1" evidence="6"/>
<dbReference type="FunFam" id="1.10.287.110:FF:000002">
    <property type="entry name" value="putative tyrosine-protein phosphatase auxilin isoform X2"/>
    <property type="match status" value="1"/>
</dbReference>
<dbReference type="PANTHER" id="PTHR22967">
    <property type="entry name" value="SERINE/THREONINE PROTEIN KINASE"/>
    <property type="match status" value="1"/>
</dbReference>
<evidence type="ECO:0000256" key="26">
    <source>
        <dbReference type="ARBA" id="ARBA00048679"/>
    </source>
</evidence>
<feature type="domain" description="J" evidence="35">
    <location>
        <begin position="1336"/>
        <end position="1400"/>
    </location>
</feature>
<evidence type="ECO:0000256" key="17">
    <source>
        <dbReference type="ARBA" id="ARBA00022912"/>
    </source>
</evidence>
<dbReference type="FunFam" id="2.60.40.1110:FF:000001">
    <property type="entry name" value="cyclin-G-associated kinase isoform X2"/>
    <property type="match status" value="1"/>
</dbReference>
<dbReference type="SUPFAM" id="SSF56112">
    <property type="entry name" value="Protein kinase-like (PK-like)"/>
    <property type="match status" value="1"/>
</dbReference>
<comment type="similarity">
    <text evidence="5">Belongs to the protein kinase superfamily. AGC Ser/Thr protein kinase family. PKC subfamily.</text>
</comment>
<feature type="compositionally biased region" description="Low complexity" evidence="33">
    <location>
        <begin position="1019"/>
        <end position="1031"/>
    </location>
</feature>
<dbReference type="GO" id="GO:0030136">
    <property type="term" value="C:clathrin-coated vesicle"/>
    <property type="evidence" value="ECO:0007669"/>
    <property type="project" value="UniProtKB-SubCell"/>
</dbReference>
<dbReference type="GO" id="GO:0035612">
    <property type="term" value="F:AP-2 adaptor complex binding"/>
    <property type="evidence" value="ECO:0007669"/>
    <property type="project" value="TreeGrafter"/>
</dbReference>
<dbReference type="InterPro" id="IPR011009">
    <property type="entry name" value="Kinase-like_dom_sf"/>
</dbReference>
<keyword evidence="39" id="KW-1185">Reference proteome</keyword>
<dbReference type="InterPro" id="IPR001623">
    <property type="entry name" value="DnaJ_domain"/>
</dbReference>
<keyword evidence="19" id="KW-0007">Acetylation</keyword>
<feature type="compositionally biased region" description="Polar residues" evidence="33">
    <location>
        <begin position="998"/>
        <end position="1008"/>
    </location>
</feature>
<dbReference type="GO" id="GO:2000369">
    <property type="term" value="P:regulation of clathrin-dependent endocytosis"/>
    <property type="evidence" value="ECO:0007669"/>
    <property type="project" value="TreeGrafter"/>
</dbReference>
<sequence>MTDLFRSALGYLSGGQSDRGNDFVGQLVELGKMKLKVKRVIAEGGFAFVFIAEDQATGKEYALKRLLANDDEKSKDILREVTTLKKLSGHAHIVQFYSAASISKEESDHGQAEFLLLMEYCSKGQLVDILRQRQIPLTCNEVLPIFYQTCRAVAHMHSQNPPMIHRDLKLENLLISTNGLIKLCDFGSTTTKAHHPDETWSSLKRNVVEDEYTASTTPMYRPPEILDLYLNYPINEGMDVWALGCILYMLCYGFHPFEDSAKLRILNANYSIPENDREYGVLHDLIRAMLQINPKDRPPVTVIIAQLQEIGAARGVTMKTPLKIATGYVAQQGDRKTDAPRPSQESSDPRGGTQTENTDGSNFLGIVKGGAGSFFRNVKDTTSKVAQSVASYAKVDLDLSYLTSRIVVMSYPSDGIESTYKHHIDDVRNYLTSKHGGRYYVFNLTQKKYRPEKFDKRVLDCGWPTKKAPTLALLYTICRNMYLWLQKDPQNVCIVHCTDGKASSATVVCAFLSFCRLLQSTEASLYHFTVIRGPPGISPSQKRYMEYINKMLSPEKPILPHKNIVFLRKLNLTPVPLYNKQRNGCRPFCEVFQGEERILTTSQEYEKMRGFEVEDRCAFVDLNTTIAGDVTVVVYHARSTFGGRVQGKVTALRMFQFQFHTGFVKSGTNQICVKKFDLDFLEQSDKFSDSFYVTLELEVTGDRAQSARSSPWDTFETQRITPKYCFSNQAEWDRVISQYGHMDKKAKERHGQESPEDSFPPHQELPLDSNMRGEETSQEDLQRQVRRREQQESLLGEDDDDDDRHEENNGEDDEFSAFQQERAAKPPLNVNQTQADKNQSNGDAIFFTADFSQAPQGGTAGTPEGANAFFEADFPSTHSSESADNQAKDSELGKQGAGLMSETVEQDLMGGGSYNPSNLDLLANPSLGNGLHSAQSDSQRVNTDSNTFDLFQQHASRNNTSQLDANSDTFDPFQKHPSKNDSSDTFDPFSPPSVPVTNNQRVDSNAKSTFAEDSFDPFSSNGVGQSSSSSQKGNDIMFDAFAPSRSHEQPEASVAPPKHEFNDIHDPFGSRVSGTISHSADDLLGSPHGQTQDAFTAFGTNSPGLSPQHSSSASLRQSHSGPDLMSGWGNTPLSDIQRSQTPPMQTSNQATFDPFGDLPGSFASSLPNKAGNQNNTQNFGAWGQPKPQMQQQSPFGTSSPQHQPQQPKGPTSFGMGSAQGQPNRSQTQQAKPNYYAGGFSSVMGDRPGRGRSYGSAPTVMKPGSRDKDFGDLLSGHQFTSKAEEDTPKTMKEMRRKQLEESTDPEVLKVRDWTDGKENNIRALLCSLHTVLWDGEARWKPIGMDKLVTADQVKKWYRKAVLSVHPDKLVGTPQESLAKLIFMELNDAWAEFEESGSKSLC</sequence>
<dbReference type="PROSITE" id="PS50011">
    <property type="entry name" value="PROTEIN_KINASE_DOM"/>
    <property type="match status" value="1"/>
</dbReference>
<keyword evidence="11" id="KW-0808">Transferase</keyword>
<evidence type="ECO:0000256" key="2">
    <source>
        <dbReference type="ARBA" id="ARBA00004246"/>
    </source>
</evidence>
<keyword evidence="8" id="KW-0963">Cytoplasm</keyword>
<evidence type="ECO:0000256" key="14">
    <source>
        <dbReference type="ARBA" id="ARBA00022777"/>
    </source>
</evidence>
<keyword evidence="9" id="KW-0723">Serine/threonine-protein kinase</keyword>
<feature type="compositionally biased region" description="Acidic residues" evidence="33">
    <location>
        <begin position="795"/>
        <end position="815"/>
    </location>
</feature>
<evidence type="ECO:0000256" key="31">
    <source>
        <dbReference type="ARBA" id="ARBA00075670"/>
    </source>
</evidence>
<dbReference type="GO" id="GO:0045747">
    <property type="term" value="P:positive regulation of Notch signaling pathway"/>
    <property type="evidence" value="ECO:0007669"/>
    <property type="project" value="TreeGrafter"/>
</dbReference>
<feature type="domain" description="Phosphatase tensin-type" evidence="36">
    <location>
        <begin position="388"/>
        <end position="555"/>
    </location>
</feature>
<dbReference type="FunFam" id="1.10.510.10:FF:000228">
    <property type="entry name" value="cyclin-G-associated kinase isoform X1"/>
    <property type="match status" value="1"/>
</dbReference>
<feature type="compositionally biased region" description="Basic and acidic residues" evidence="33">
    <location>
        <begin position="1057"/>
        <end position="1068"/>
    </location>
</feature>
<dbReference type="Gene3D" id="3.90.190.10">
    <property type="entry name" value="Protein tyrosine phosphatase superfamily"/>
    <property type="match status" value="1"/>
</dbReference>
<feature type="compositionally biased region" description="Polar residues" evidence="33">
    <location>
        <begin position="1162"/>
        <end position="1179"/>
    </location>
</feature>
<keyword evidence="10" id="KW-0597">Phosphoprotein</keyword>
<dbReference type="SMART" id="SM00271">
    <property type="entry name" value="DnaJ"/>
    <property type="match status" value="1"/>
</dbReference>
<keyword evidence="15" id="KW-0378">Hydrolase</keyword>
<evidence type="ECO:0000256" key="10">
    <source>
        <dbReference type="ARBA" id="ARBA00022553"/>
    </source>
</evidence>
<keyword evidence="23" id="KW-0131">Cell cycle</keyword>
<keyword evidence="24" id="KW-0968">Cytoplasmic vesicle</keyword>
<dbReference type="Proteomes" id="UP001152320">
    <property type="component" value="Chromosome 6"/>
</dbReference>
<evidence type="ECO:0000256" key="33">
    <source>
        <dbReference type="SAM" id="MobiDB-lite"/>
    </source>
</evidence>
<dbReference type="PROSITE" id="PS50076">
    <property type="entry name" value="DNAJ_2"/>
    <property type="match status" value="1"/>
</dbReference>
<dbReference type="InterPro" id="IPR014020">
    <property type="entry name" value="Tensin_C2-dom"/>
</dbReference>
<evidence type="ECO:0000256" key="24">
    <source>
        <dbReference type="ARBA" id="ARBA00023329"/>
    </source>
</evidence>
<keyword evidence="7" id="KW-0488">Methylation</keyword>
<evidence type="ECO:0000256" key="22">
    <source>
        <dbReference type="ARBA" id="ARBA00023186"/>
    </source>
</evidence>
<keyword evidence="13" id="KW-0547">Nucleotide-binding</keyword>
<evidence type="ECO:0000259" key="36">
    <source>
        <dbReference type="PROSITE" id="PS51181"/>
    </source>
</evidence>
<dbReference type="CDD" id="cd06257">
    <property type="entry name" value="DnaJ"/>
    <property type="match status" value="1"/>
</dbReference>
<evidence type="ECO:0000256" key="25">
    <source>
        <dbReference type="ARBA" id="ARBA00047899"/>
    </source>
</evidence>
<keyword evidence="18" id="KW-0965">Cell junction</keyword>
<dbReference type="GO" id="GO:0017124">
    <property type="term" value="F:SH3 domain binding"/>
    <property type="evidence" value="ECO:0007669"/>
    <property type="project" value="UniProtKB-KW"/>
</dbReference>
<evidence type="ECO:0000256" key="6">
    <source>
        <dbReference type="ARBA" id="ARBA00012513"/>
    </source>
</evidence>
<reference evidence="38" key="1">
    <citation type="submission" date="2021-10" db="EMBL/GenBank/DDBJ databases">
        <title>Tropical sea cucumber genome reveals ecological adaptation and Cuvierian tubules defense mechanism.</title>
        <authorList>
            <person name="Chen T."/>
        </authorList>
    </citation>
    <scope>NUCLEOTIDE SEQUENCE</scope>
    <source>
        <strain evidence="38">Nanhai2018</strain>
        <tissue evidence="38">Muscle</tissue>
    </source>
</reference>
<dbReference type="GO" id="GO:0005925">
    <property type="term" value="C:focal adhesion"/>
    <property type="evidence" value="ECO:0007669"/>
    <property type="project" value="UniProtKB-SubCell"/>
</dbReference>
<dbReference type="SUPFAM" id="SSF49562">
    <property type="entry name" value="C2 domain (Calcium/lipid-binding domain, CaLB)"/>
    <property type="match status" value="1"/>
</dbReference>
<evidence type="ECO:0000256" key="29">
    <source>
        <dbReference type="ARBA" id="ARBA00068393"/>
    </source>
</evidence>
<feature type="compositionally biased region" description="Polar residues" evidence="33">
    <location>
        <begin position="352"/>
        <end position="361"/>
    </location>
</feature>
<evidence type="ECO:0000256" key="3">
    <source>
        <dbReference type="ARBA" id="ARBA00004556"/>
    </source>
</evidence>
<keyword evidence="21" id="KW-0729">SH3-binding</keyword>
<evidence type="ECO:0000256" key="15">
    <source>
        <dbReference type="ARBA" id="ARBA00022801"/>
    </source>
</evidence>
<name>A0A9Q1C9S5_HOLLE</name>
<feature type="compositionally biased region" description="Polar residues" evidence="33">
    <location>
        <begin position="829"/>
        <end position="842"/>
    </location>
</feature>
<dbReference type="SUPFAM" id="SSF52799">
    <property type="entry name" value="(Phosphotyrosine protein) phosphatases II"/>
    <property type="match status" value="1"/>
</dbReference>
<evidence type="ECO:0000313" key="38">
    <source>
        <dbReference type="EMBL" id="KAJ8040793.1"/>
    </source>
</evidence>
<evidence type="ECO:0000256" key="30">
    <source>
        <dbReference type="ARBA" id="ARBA00069335"/>
    </source>
</evidence>
<dbReference type="SMART" id="SM00220">
    <property type="entry name" value="S_TKc"/>
    <property type="match status" value="1"/>
</dbReference>
<feature type="domain" description="Protein kinase" evidence="34">
    <location>
        <begin position="35"/>
        <end position="310"/>
    </location>
</feature>
<evidence type="ECO:0000256" key="20">
    <source>
        <dbReference type="ARBA" id="ARBA00023034"/>
    </source>
</evidence>
<feature type="domain" description="C2 tensin-type" evidence="37">
    <location>
        <begin position="562"/>
        <end position="700"/>
    </location>
</feature>
<feature type="compositionally biased region" description="Low complexity" evidence="33">
    <location>
        <begin position="1102"/>
        <end position="1121"/>
    </location>
</feature>
<evidence type="ECO:0000256" key="12">
    <source>
        <dbReference type="ARBA" id="ARBA00022737"/>
    </source>
</evidence>
<dbReference type="Gene3D" id="2.60.40.1110">
    <property type="match status" value="1"/>
</dbReference>
<feature type="compositionally biased region" description="Basic and acidic residues" evidence="33">
    <location>
        <begin position="743"/>
        <end position="753"/>
    </location>
</feature>
<evidence type="ECO:0000256" key="11">
    <source>
        <dbReference type="ARBA" id="ARBA00022679"/>
    </source>
</evidence>
<dbReference type="GO" id="GO:0072583">
    <property type="term" value="P:clathrin-dependent endocytosis"/>
    <property type="evidence" value="ECO:0007669"/>
    <property type="project" value="UniProtKB-ARBA"/>
</dbReference>
<comment type="catalytic activity">
    <reaction evidence="26">
        <text>L-seryl-[protein] + ATP = O-phospho-L-seryl-[protein] + ADP + H(+)</text>
        <dbReference type="Rhea" id="RHEA:17989"/>
        <dbReference type="Rhea" id="RHEA-COMP:9863"/>
        <dbReference type="Rhea" id="RHEA-COMP:11604"/>
        <dbReference type="ChEBI" id="CHEBI:15378"/>
        <dbReference type="ChEBI" id="CHEBI:29999"/>
        <dbReference type="ChEBI" id="CHEBI:30616"/>
        <dbReference type="ChEBI" id="CHEBI:83421"/>
        <dbReference type="ChEBI" id="CHEBI:456216"/>
        <dbReference type="EC" id="2.7.11.1"/>
    </reaction>
</comment>
<evidence type="ECO:0000259" key="35">
    <source>
        <dbReference type="PROSITE" id="PS50076"/>
    </source>
</evidence>
<feature type="compositionally biased region" description="Polar residues" evidence="33">
    <location>
        <begin position="1187"/>
        <end position="1209"/>
    </location>
</feature>
<dbReference type="Pfam" id="PF00069">
    <property type="entry name" value="Pkinase"/>
    <property type="match status" value="1"/>
</dbReference>
<feature type="region of interest" description="Disordered" evidence="33">
    <location>
        <begin position="743"/>
        <end position="1302"/>
    </location>
</feature>
<keyword evidence="22" id="KW-0143">Chaperone</keyword>
<dbReference type="PROSITE" id="PS00108">
    <property type="entry name" value="PROTEIN_KINASE_ST"/>
    <property type="match status" value="1"/>
</dbReference>
<dbReference type="InterPro" id="IPR029021">
    <property type="entry name" value="Prot-tyrosine_phosphatase-like"/>
</dbReference>
<feature type="compositionally biased region" description="Polar residues" evidence="33">
    <location>
        <begin position="876"/>
        <end position="885"/>
    </location>
</feature>
<feature type="compositionally biased region" description="Polar residues" evidence="33">
    <location>
        <begin position="1128"/>
        <end position="1151"/>
    </location>
</feature>
<dbReference type="PANTHER" id="PTHR22967:SF105">
    <property type="entry name" value="CYCLIN-G-ASSOCIATED KINASE"/>
    <property type="match status" value="1"/>
</dbReference>
<comment type="function">
    <text evidence="27">Associates with cyclin G and CDK5. Seems to act as an auxilin homolog that is involved in the uncoating of clathrin-coated vesicles by Hsc70 in non-neuronal cells. Expression oscillates slightly during the cell cycle, peaking at G1. May play a role in clathrin-mediated endocytosis and intracellular trafficking, and in the dynamics of clathrin assembly/disassembly.</text>
</comment>
<feature type="compositionally biased region" description="Basic and acidic residues" evidence="33">
    <location>
        <begin position="1281"/>
        <end position="1302"/>
    </location>
</feature>
<organism evidence="38 39">
    <name type="scientific">Holothuria leucospilota</name>
    <name type="common">Black long sea cucumber</name>
    <name type="synonym">Mertensiothuria leucospilota</name>
    <dbReference type="NCBI Taxonomy" id="206669"/>
    <lineage>
        <taxon>Eukaryota</taxon>
        <taxon>Metazoa</taxon>
        <taxon>Echinodermata</taxon>
        <taxon>Eleutherozoa</taxon>
        <taxon>Echinozoa</taxon>
        <taxon>Holothuroidea</taxon>
        <taxon>Aspidochirotacea</taxon>
        <taxon>Aspidochirotida</taxon>
        <taxon>Holothuriidae</taxon>
        <taxon>Holothuria</taxon>
    </lineage>
</organism>
<dbReference type="EMBL" id="JAIZAY010000006">
    <property type="protein sequence ID" value="KAJ8040793.1"/>
    <property type="molecule type" value="Genomic_DNA"/>
</dbReference>
<feature type="compositionally biased region" description="Polar residues" evidence="33">
    <location>
        <begin position="1218"/>
        <end position="1231"/>
    </location>
</feature>
<accession>A0A9Q1C9S5</accession>
<feature type="compositionally biased region" description="Basic and acidic residues" evidence="33">
    <location>
        <begin position="771"/>
        <end position="791"/>
    </location>
</feature>
<keyword evidence="14 38" id="KW-0418">Kinase</keyword>
<evidence type="ECO:0000256" key="32">
    <source>
        <dbReference type="ARBA" id="ARBA00076380"/>
    </source>
</evidence>
<protein>
    <recommendedName>
        <fullName evidence="30">Auxilin</fullName>
        <ecNumber evidence="6">2.7.11.1</ecNumber>
    </recommendedName>
    <alternativeName>
        <fullName evidence="29">Cyclin-G-associated kinase</fullName>
    </alternativeName>
    <alternativeName>
        <fullName evidence="32">DnaJ homolog subfamily C member 26</fullName>
    </alternativeName>
    <alternativeName>
        <fullName evidence="31">DnaJ homolog subfamily C member 6</fullName>
    </alternativeName>
</protein>
<dbReference type="GO" id="GO:0048471">
    <property type="term" value="C:perinuclear region of cytoplasm"/>
    <property type="evidence" value="ECO:0007669"/>
    <property type="project" value="UniProtKB-SubCell"/>
</dbReference>
<dbReference type="InterPro" id="IPR008271">
    <property type="entry name" value="Ser/Thr_kinase_AS"/>
</dbReference>
<feature type="compositionally biased region" description="Polar residues" evidence="33">
    <location>
        <begin position="932"/>
        <end position="969"/>
    </location>
</feature>
<evidence type="ECO:0000256" key="18">
    <source>
        <dbReference type="ARBA" id="ARBA00022949"/>
    </source>
</evidence>
<evidence type="ECO:0000256" key="1">
    <source>
        <dbReference type="ARBA" id="ARBA00004132"/>
    </source>
</evidence>
<evidence type="ECO:0000256" key="4">
    <source>
        <dbReference type="ARBA" id="ARBA00004601"/>
    </source>
</evidence>
<feature type="compositionally biased region" description="Polar residues" evidence="33">
    <location>
        <begin position="1088"/>
        <end position="1101"/>
    </location>
</feature>
<evidence type="ECO:0000256" key="9">
    <source>
        <dbReference type="ARBA" id="ARBA00022527"/>
    </source>
</evidence>
<keyword evidence="20" id="KW-0333">Golgi apparatus</keyword>
<dbReference type="InterPro" id="IPR035892">
    <property type="entry name" value="C2_domain_sf"/>
</dbReference>
<dbReference type="GO" id="GO:0004721">
    <property type="term" value="F:phosphoprotein phosphatase activity"/>
    <property type="evidence" value="ECO:0007669"/>
    <property type="project" value="UniProtKB-KW"/>
</dbReference>
<evidence type="ECO:0000256" key="16">
    <source>
        <dbReference type="ARBA" id="ARBA00022840"/>
    </source>
</evidence>
<evidence type="ECO:0000256" key="8">
    <source>
        <dbReference type="ARBA" id="ARBA00022490"/>
    </source>
</evidence>
<dbReference type="Gene3D" id="1.10.287.110">
    <property type="entry name" value="DnaJ domain"/>
    <property type="match status" value="1"/>
</dbReference>
<comment type="subcellular location">
    <subcellularLocation>
        <location evidence="2">Cell junction</location>
        <location evidence="2">Focal adhesion</location>
    </subcellularLocation>
    <subcellularLocation>
        <location evidence="3">Cytoplasm</location>
        <location evidence="3">Perinuclear region</location>
    </subcellularLocation>
    <subcellularLocation>
        <location evidence="1">Cytoplasmic vesicle</location>
        <location evidence="1">Clathrin-coated vesicle</location>
    </subcellularLocation>
    <subcellularLocation>
        <location evidence="4">Golgi apparatus</location>
        <location evidence="4">trans-Golgi network</location>
    </subcellularLocation>
</comment>
<dbReference type="SUPFAM" id="SSF46565">
    <property type="entry name" value="Chaperone J-domain"/>
    <property type="match status" value="1"/>
</dbReference>
<evidence type="ECO:0000313" key="39">
    <source>
        <dbReference type="Proteomes" id="UP001152320"/>
    </source>
</evidence>
<dbReference type="PROSITE" id="PS51181">
    <property type="entry name" value="PPASE_TENSIN"/>
    <property type="match status" value="1"/>
</dbReference>
<evidence type="ECO:0000256" key="13">
    <source>
        <dbReference type="ARBA" id="ARBA00022741"/>
    </source>
</evidence>
<evidence type="ECO:0000256" key="28">
    <source>
        <dbReference type="ARBA" id="ARBA00064305"/>
    </source>
</evidence>
<proteinExistence type="inferred from homology"/>
<keyword evidence="12" id="KW-0677">Repeat</keyword>
<evidence type="ECO:0000256" key="21">
    <source>
        <dbReference type="ARBA" id="ARBA00023036"/>
    </source>
</evidence>
<evidence type="ECO:0000256" key="5">
    <source>
        <dbReference type="ARBA" id="ARBA00005490"/>
    </source>
</evidence>
<dbReference type="Pfam" id="PF10409">
    <property type="entry name" value="PTEN_C2"/>
    <property type="match status" value="1"/>
</dbReference>
<keyword evidence="16" id="KW-0067">ATP-binding</keyword>
<evidence type="ECO:0000256" key="19">
    <source>
        <dbReference type="ARBA" id="ARBA00022990"/>
    </source>
</evidence>
<dbReference type="Gene3D" id="1.10.510.10">
    <property type="entry name" value="Transferase(Phosphotransferase) domain 1"/>
    <property type="match status" value="1"/>
</dbReference>
<comment type="subunit">
    <text evidence="28">Forms a complex composed of HSPA8, CLTC and DNAJC6. Interacts with HSPA8/HSC70 in an ATP-dependent manner; this interaction stimulates the HSPA8's ATPase activity. Interacts with CLTC; this interaction produces a local change in heavy-chain contacts, creating a detectable global distortion of the clathrin coat. Interacts with AP2A2. Interacts with DNM1(GTP-bound form); this interaction allows clathrin-coated vesicle (CCV) formation at the plasma membrane.</text>
</comment>
<dbReference type="GO" id="GO:0005794">
    <property type="term" value="C:Golgi apparatus"/>
    <property type="evidence" value="ECO:0007669"/>
    <property type="project" value="UniProtKB-SubCell"/>
</dbReference>
<comment type="caution">
    <text evidence="38">The sequence shown here is derived from an EMBL/GenBank/DDBJ whole genome shotgun (WGS) entry which is preliminary data.</text>
</comment>
<evidence type="ECO:0000256" key="23">
    <source>
        <dbReference type="ARBA" id="ARBA00023306"/>
    </source>
</evidence>
<dbReference type="SMART" id="SM01326">
    <property type="entry name" value="PTEN_C2"/>
    <property type="match status" value="1"/>
</dbReference>
<dbReference type="FunFam" id="3.90.190.10:FF:000255">
    <property type="entry name" value="putative tyrosine-protein phosphatase auxilin"/>
    <property type="match status" value="1"/>
</dbReference>
<dbReference type="PROSITE" id="PS51182">
    <property type="entry name" value="C2_TENSIN"/>
    <property type="match status" value="1"/>
</dbReference>
<dbReference type="InterPro" id="IPR036869">
    <property type="entry name" value="J_dom_sf"/>
</dbReference>
<dbReference type="InterPro" id="IPR029023">
    <property type="entry name" value="Tensin_phosphatase"/>
</dbReference>
<evidence type="ECO:0000256" key="27">
    <source>
        <dbReference type="ARBA" id="ARBA00054326"/>
    </source>
</evidence>
<evidence type="ECO:0000259" key="37">
    <source>
        <dbReference type="PROSITE" id="PS51182"/>
    </source>
</evidence>
<dbReference type="GO" id="GO:0005524">
    <property type="term" value="F:ATP binding"/>
    <property type="evidence" value="ECO:0007669"/>
    <property type="project" value="UniProtKB-KW"/>
</dbReference>
<dbReference type="OrthoDB" id="1717591at2759"/>
<evidence type="ECO:0000256" key="7">
    <source>
        <dbReference type="ARBA" id="ARBA00022481"/>
    </source>
</evidence>
<comment type="catalytic activity">
    <reaction evidence="25">
        <text>L-threonyl-[protein] + ATP = O-phospho-L-threonyl-[protein] + ADP + H(+)</text>
        <dbReference type="Rhea" id="RHEA:46608"/>
        <dbReference type="Rhea" id="RHEA-COMP:11060"/>
        <dbReference type="Rhea" id="RHEA-COMP:11605"/>
        <dbReference type="ChEBI" id="CHEBI:15378"/>
        <dbReference type="ChEBI" id="CHEBI:30013"/>
        <dbReference type="ChEBI" id="CHEBI:30616"/>
        <dbReference type="ChEBI" id="CHEBI:61977"/>
        <dbReference type="ChEBI" id="CHEBI:456216"/>
        <dbReference type="EC" id="2.7.11.1"/>
    </reaction>
</comment>
<dbReference type="GO" id="GO:0004674">
    <property type="term" value="F:protein serine/threonine kinase activity"/>
    <property type="evidence" value="ECO:0007669"/>
    <property type="project" value="UniProtKB-KW"/>
</dbReference>